<protein>
    <recommendedName>
        <fullName evidence="4">RanBD1 domain-containing protein</fullName>
    </recommendedName>
</protein>
<accession>A0A8K0P4F5</accession>
<reference evidence="5" key="1">
    <citation type="submission" date="2013-04" db="EMBL/GenBank/DDBJ databases">
        <authorList>
            <person name="Qu J."/>
            <person name="Murali S.C."/>
            <person name="Bandaranaike D."/>
            <person name="Bellair M."/>
            <person name="Blankenburg K."/>
            <person name="Chao H."/>
            <person name="Dinh H."/>
            <person name="Doddapaneni H."/>
            <person name="Downs B."/>
            <person name="Dugan-Rocha S."/>
            <person name="Elkadiri S."/>
            <person name="Gnanaolivu R.D."/>
            <person name="Hernandez B."/>
            <person name="Javaid M."/>
            <person name="Jayaseelan J.C."/>
            <person name="Lee S."/>
            <person name="Li M."/>
            <person name="Ming W."/>
            <person name="Munidasa M."/>
            <person name="Muniz J."/>
            <person name="Nguyen L."/>
            <person name="Ongeri F."/>
            <person name="Osuji N."/>
            <person name="Pu L.-L."/>
            <person name="Puazo M."/>
            <person name="Qu C."/>
            <person name="Quiroz J."/>
            <person name="Raj R."/>
            <person name="Weissenberger G."/>
            <person name="Xin Y."/>
            <person name="Zou X."/>
            <person name="Han Y."/>
            <person name="Richards S."/>
            <person name="Worley K."/>
            <person name="Muzny D."/>
            <person name="Gibbs R."/>
        </authorList>
    </citation>
    <scope>NUCLEOTIDE SEQUENCE</scope>
    <source>
        <strain evidence="5">Sampled in the wild</strain>
    </source>
</reference>
<dbReference type="EMBL" id="KZ308920">
    <property type="protein sequence ID" value="KAG8235520.1"/>
    <property type="molecule type" value="Genomic_DNA"/>
</dbReference>
<evidence type="ECO:0000256" key="1">
    <source>
        <dbReference type="ARBA" id="ARBA00004123"/>
    </source>
</evidence>
<dbReference type="CDD" id="cd13180">
    <property type="entry name" value="RanBD_RanBP3"/>
    <property type="match status" value="1"/>
</dbReference>
<evidence type="ECO:0000313" key="6">
    <source>
        <dbReference type="Proteomes" id="UP000792457"/>
    </source>
</evidence>
<evidence type="ECO:0000259" key="4">
    <source>
        <dbReference type="PROSITE" id="PS50196"/>
    </source>
</evidence>
<comment type="subcellular location">
    <subcellularLocation>
        <location evidence="1">Nucleus</location>
    </subcellularLocation>
</comment>
<dbReference type="OrthoDB" id="10250354at2759"/>
<feature type="region of interest" description="Disordered" evidence="3">
    <location>
        <begin position="163"/>
        <end position="199"/>
    </location>
</feature>
<proteinExistence type="predicted"/>
<dbReference type="SMART" id="SM00160">
    <property type="entry name" value="RanBD"/>
    <property type="match status" value="1"/>
</dbReference>
<gene>
    <name evidence="5" type="ORF">J437_LFUL013482</name>
</gene>
<keyword evidence="6" id="KW-1185">Reference proteome</keyword>
<dbReference type="InterPro" id="IPR011993">
    <property type="entry name" value="PH-like_dom_sf"/>
</dbReference>
<dbReference type="InterPro" id="IPR000156">
    <property type="entry name" value="Ran_bind_dom"/>
</dbReference>
<organism evidence="5 6">
    <name type="scientific">Ladona fulva</name>
    <name type="common">Scarce chaser dragonfly</name>
    <name type="synonym">Libellula fulva</name>
    <dbReference type="NCBI Taxonomy" id="123851"/>
    <lineage>
        <taxon>Eukaryota</taxon>
        <taxon>Metazoa</taxon>
        <taxon>Ecdysozoa</taxon>
        <taxon>Arthropoda</taxon>
        <taxon>Hexapoda</taxon>
        <taxon>Insecta</taxon>
        <taxon>Pterygota</taxon>
        <taxon>Palaeoptera</taxon>
        <taxon>Odonata</taxon>
        <taxon>Epiprocta</taxon>
        <taxon>Anisoptera</taxon>
        <taxon>Libelluloidea</taxon>
        <taxon>Libellulidae</taxon>
        <taxon>Ladona</taxon>
    </lineage>
</organism>
<dbReference type="Pfam" id="PF00638">
    <property type="entry name" value="Ran_BP1"/>
    <property type="match status" value="1"/>
</dbReference>
<dbReference type="GO" id="GO:0006611">
    <property type="term" value="P:protein export from nucleus"/>
    <property type="evidence" value="ECO:0007669"/>
    <property type="project" value="TreeGrafter"/>
</dbReference>
<evidence type="ECO:0000313" key="5">
    <source>
        <dbReference type="EMBL" id="KAG8235520.1"/>
    </source>
</evidence>
<evidence type="ECO:0000256" key="3">
    <source>
        <dbReference type="SAM" id="MobiDB-lite"/>
    </source>
</evidence>
<dbReference type="PANTHER" id="PTHR23138:SF142">
    <property type="entry name" value="RAN-BINDING PROTEIN 3B-RELATED"/>
    <property type="match status" value="1"/>
</dbReference>
<reference evidence="5" key="2">
    <citation type="submission" date="2017-10" db="EMBL/GenBank/DDBJ databases">
        <title>Ladona fulva Genome sequencing and assembly.</title>
        <authorList>
            <person name="Murali S."/>
            <person name="Richards S."/>
            <person name="Bandaranaike D."/>
            <person name="Bellair M."/>
            <person name="Blankenburg K."/>
            <person name="Chao H."/>
            <person name="Dinh H."/>
            <person name="Doddapaneni H."/>
            <person name="Dugan-Rocha S."/>
            <person name="Elkadiri S."/>
            <person name="Gnanaolivu R."/>
            <person name="Hernandez B."/>
            <person name="Skinner E."/>
            <person name="Javaid M."/>
            <person name="Lee S."/>
            <person name="Li M."/>
            <person name="Ming W."/>
            <person name="Munidasa M."/>
            <person name="Muniz J."/>
            <person name="Nguyen L."/>
            <person name="Hughes D."/>
            <person name="Osuji N."/>
            <person name="Pu L.-L."/>
            <person name="Puazo M."/>
            <person name="Qu C."/>
            <person name="Quiroz J."/>
            <person name="Raj R."/>
            <person name="Weissenberger G."/>
            <person name="Xin Y."/>
            <person name="Zou X."/>
            <person name="Han Y."/>
            <person name="Worley K."/>
            <person name="Muzny D."/>
            <person name="Gibbs R."/>
        </authorList>
    </citation>
    <scope>NUCLEOTIDE SEQUENCE</scope>
    <source>
        <strain evidence="5">Sampled in the wild</strain>
    </source>
</reference>
<dbReference type="Proteomes" id="UP000792457">
    <property type="component" value="Unassembled WGS sequence"/>
</dbReference>
<feature type="domain" description="RanBD1" evidence="4">
    <location>
        <begin position="42"/>
        <end position="109"/>
    </location>
</feature>
<keyword evidence="2" id="KW-0539">Nucleus</keyword>
<dbReference type="PANTHER" id="PTHR23138">
    <property type="entry name" value="RAN BINDING PROTEIN"/>
    <property type="match status" value="1"/>
</dbReference>
<sequence>MVAVPSAFAEGKLEAASTNGDSEMLFSSDGGQSKSLSEAAREYEEARAVKRKYEEVTIITGEEDEENVLQITCKLFAFNIEKSSWVERGRGQLRVNDKNDQRRKQSRLIWAGMSVVRASPKSIRLTAMDDNQIRVFLIMASPADTDRLLQILLTRVELQQQLEDEEASSPSKKLCNDRASCSGEEDDRGVHSAADNESSNKAVSIQMVLQFY</sequence>
<dbReference type="AlphaFoldDB" id="A0A8K0P4F5"/>
<evidence type="ECO:0000256" key="2">
    <source>
        <dbReference type="ARBA" id="ARBA00023242"/>
    </source>
</evidence>
<dbReference type="InterPro" id="IPR045255">
    <property type="entry name" value="RanBP1-like"/>
</dbReference>
<dbReference type="Gene3D" id="2.30.29.30">
    <property type="entry name" value="Pleckstrin-homology domain (PH domain)/Phosphotyrosine-binding domain (PTB)"/>
    <property type="match status" value="1"/>
</dbReference>
<dbReference type="PROSITE" id="PS50196">
    <property type="entry name" value="RANBD1"/>
    <property type="match status" value="1"/>
</dbReference>
<name>A0A8K0P4F5_LADFU</name>
<dbReference type="GO" id="GO:0005634">
    <property type="term" value="C:nucleus"/>
    <property type="evidence" value="ECO:0007669"/>
    <property type="project" value="UniProtKB-SubCell"/>
</dbReference>
<comment type="caution">
    <text evidence="5">The sequence shown here is derived from an EMBL/GenBank/DDBJ whole genome shotgun (WGS) entry which is preliminary data.</text>
</comment>
<dbReference type="SUPFAM" id="SSF50729">
    <property type="entry name" value="PH domain-like"/>
    <property type="match status" value="1"/>
</dbReference>
<feature type="region of interest" description="Disordered" evidence="3">
    <location>
        <begin position="12"/>
        <end position="38"/>
    </location>
</feature>